<dbReference type="InterPro" id="IPR023780">
    <property type="entry name" value="Chromo_domain"/>
</dbReference>
<dbReference type="PANTHER" id="PTHR47240">
    <property type="entry name" value="CHROMO DOMAIN-CONTAINING PROTEIN LHP1"/>
    <property type="match status" value="1"/>
</dbReference>
<gene>
    <name evidence="3" type="ORF">Ccrd_008318</name>
</gene>
<dbReference type="SUPFAM" id="SSF54160">
    <property type="entry name" value="Chromo domain-like"/>
    <property type="match status" value="1"/>
</dbReference>
<proteinExistence type="predicted"/>
<dbReference type="EMBL" id="LEKV01005173">
    <property type="protein sequence ID" value="KVH89688.1"/>
    <property type="molecule type" value="Genomic_DNA"/>
</dbReference>
<feature type="region of interest" description="Disordered" evidence="1">
    <location>
        <begin position="1"/>
        <end position="27"/>
    </location>
</feature>
<protein>
    <submittedName>
        <fullName evidence="3">Chromo domain-containing protein</fullName>
    </submittedName>
</protein>
<keyword evidence="4" id="KW-1185">Reference proteome</keyword>
<dbReference type="Gene3D" id="2.40.50.40">
    <property type="match status" value="1"/>
</dbReference>
<evidence type="ECO:0000313" key="4">
    <source>
        <dbReference type="Proteomes" id="UP000243975"/>
    </source>
</evidence>
<dbReference type="Proteomes" id="UP000243975">
    <property type="component" value="Unassembled WGS sequence"/>
</dbReference>
<reference evidence="3 4" key="1">
    <citation type="journal article" date="2016" name="Sci. Rep.">
        <title>The genome sequence of the outbreeding globe artichoke constructed de novo incorporating a phase-aware low-pass sequencing strategy of F1 progeny.</title>
        <authorList>
            <person name="Scaglione D."/>
            <person name="Reyes-Chin-Wo S."/>
            <person name="Acquadro A."/>
            <person name="Froenicke L."/>
            <person name="Portis E."/>
            <person name="Beitel C."/>
            <person name="Tirone M."/>
            <person name="Mauro R."/>
            <person name="Lo Monaco A."/>
            <person name="Mauromicale G."/>
            <person name="Faccioli P."/>
            <person name="Cattivelli L."/>
            <person name="Rieseberg L."/>
            <person name="Michelmore R."/>
            <person name="Lanteri S."/>
        </authorList>
    </citation>
    <scope>NUCLEOTIDE SEQUENCE [LARGE SCALE GENOMIC DNA]</scope>
    <source>
        <strain evidence="3">2C</strain>
    </source>
</reference>
<organism evidence="3 4">
    <name type="scientific">Cynara cardunculus var. scolymus</name>
    <name type="common">Globe artichoke</name>
    <name type="synonym">Cynara scolymus</name>
    <dbReference type="NCBI Taxonomy" id="59895"/>
    <lineage>
        <taxon>Eukaryota</taxon>
        <taxon>Viridiplantae</taxon>
        <taxon>Streptophyta</taxon>
        <taxon>Embryophyta</taxon>
        <taxon>Tracheophyta</taxon>
        <taxon>Spermatophyta</taxon>
        <taxon>Magnoliopsida</taxon>
        <taxon>eudicotyledons</taxon>
        <taxon>Gunneridae</taxon>
        <taxon>Pentapetalae</taxon>
        <taxon>asterids</taxon>
        <taxon>campanulids</taxon>
        <taxon>Asterales</taxon>
        <taxon>Asteraceae</taxon>
        <taxon>Carduoideae</taxon>
        <taxon>Cardueae</taxon>
        <taxon>Carduinae</taxon>
        <taxon>Cynara</taxon>
    </lineage>
</organism>
<dbReference type="InterPro" id="IPR044251">
    <property type="entry name" value="LHP1-like"/>
</dbReference>
<feature type="compositionally biased region" description="Basic residues" evidence="1">
    <location>
        <begin position="1"/>
        <end position="12"/>
    </location>
</feature>
<dbReference type="InterPro" id="IPR016197">
    <property type="entry name" value="Chromo-like_dom_sf"/>
</dbReference>
<feature type="compositionally biased region" description="Basic residues" evidence="1">
    <location>
        <begin position="45"/>
        <end position="58"/>
    </location>
</feature>
<accession>A0A103XFE1</accession>
<evidence type="ECO:0000313" key="3">
    <source>
        <dbReference type="EMBL" id="KVH89688.1"/>
    </source>
</evidence>
<evidence type="ECO:0000259" key="2">
    <source>
        <dbReference type="Pfam" id="PF00385"/>
    </source>
</evidence>
<dbReference type="Gramene" id="KVH89688">
    <property type="protein sequence ID" value="KVH89688"/>
    <property type="gene ID" value="Ccrd_008318"/>
</dbReference>
<dbReference type="GO" id="GO:0031507">
    <property type="term" value="P:heterochromatin formation"/>
    <property type="evidence" value="ECO:0007669"/>
    <property type="project" value="InterPro"/>
</dbReference>
<dbReference type="AlphaFoldDB" id="A0A103XFE1"/>
<evidence type="ECO:0000256" key="1">
    <source>
        <dbReference type="SAM" id="MobiDB-lite"/>
    </source>
</evidence>
<name>A0A103XFE1_CYNCS</name>
<dbReference type="STRING" id="59895.A0A103XFE1"/>
<dbReference type="Pfam" id="PF00385">
    <property type="entry name" value="Chromo"/>
    <property type="match status" value="1"/>
</dbReference>
<dbReference type="PANTHER" id="PTHR47240:SF2">
    <property type="entry name" value="CHROMO DOMAIN-CONTAINING PROTEIN LHP1"/>
    <property type="match status" value="1"/>
</dbReference>
<feature type="domain" description="Chromo" evidence="2">
    <location>
        <begin position="14"/>
        <end position="41"/>
    </location>
</feature>
<feature type="region of interest" description="Disordered" evidence="1">
    <location>
        <begin position="39"/>
        <end position="82"/>
    </location>
</feature>
<dbReference type="CDD" id="cd00024">
    <property type="entry name" value="CD_CSD"/>
    <property type="match status" value="1"/>
</dbReference>
<sequence length="205" mass="22677">MWSKPCGRKGSGRRGWPEATNTWEPVENLLSCPDVIEAFEESSRHGKQRSNRKGKRKQSVVPTPQPKKKQKKQSEQSSPVASYDIPTVKVTFIEEPLSVPSVPDANFSNETENNVGATGNNGTTNLLHDTGLLMVSTQIGERQERNELDAHLNQLKVSSSRNQDSLSDVAIHIQEARPSEGVSPVEVRPADGILKVDGTEARWFH</sequence>
<comment type="caution">
    <text evidence="3">The sequence shown here is derived from an EMBL/GenBank/DDBJ whole genome shotgun (WGS) entry which is preliminary data.</text>
</comment>